<gene>
    <name evidence="2" type="ORF">GCM10009850_050710</name>
</gene>
<dbReference type="Proteomes" id="UP001499843">
    <property type="component" value="Unassembled WGS sequence"/>
</dbReference>
<dbReference type="RefSeq" id="WP_344479185.1">
    <property type="nucleotide sequence ID" value="NZ_BAAAQX010000013.1"/>
</dbReference>
<proteinExistence type="predicted"/>
<evidence type="ECO:0000313" key="3">
    <source>
        <dbReference type="Proteomes" id="UP001499843"/>
    </source>
</evidence>
<evidence type="ECO:0000256" key="1">
    <source>
        <dbReference type="SAM" id="Phobius"/>
    </source>
</evidence>
<name>A0ABN3CJJ3_9ACTN</name>
<reference evidence="2 3" key="1">
    <citation type="journal article" date="2019" name="Int. J. Syst. Evol. Microbiol.">
        <title>The Global Catalogue of Microorganisms (GCM) 10K type strain sequencing project: providing services to taxonomists for standard genome sequencing and annotation.</title>
        <authorList>
            <consortium name="The Broad Institute Genomics Platform"/>
            <consortium name="The Broad Institute Genome Sequencing Center for Infectious Disease"/>
            <person name="Wu L."/>
            <person name="Ma J."/>
        </authorList>
    </citation>
    <scope>NUCLEOTIDE SEQUENCE [LARGE SCALE GENOMIC DNA]</scope>
    <source>
        <strain evidence="2 3">JCM 16114</strain>
    </source>
</reference>
<dbReference type="EMBL" id="BAAAQX010000013">
    <property type="protein sequence ID" value="GAA2209612.1"/>
    <property type="molecule type" value="Genomic_DNA"/>
</dbReference>
<organism evidence="2 3">
    <name type="scientific">Nonomuraea monospora</name>
    <dbReference type="NCBI Taxonomy" id="568818"/>
    <lineage>
        <taxon>Bacteria</taxon>
        <taxon>Bacillati</taxon>
        <taxon>Actinomycetota</taxon>
        <taxon>Actinomycetes</taxon>
        <taxon>Streptosporangiales</taxon>
        <taxon>Streptosporangiaceae</taxon>
        <taxon>Nonomuraea</taxon>
    </lineage>
</organism>
<accession>A0ABN3CJJ3</accession>
<keyword evidence="1" id="KW-1133">Transmembrane helix</keyword>
<evidence type="ECO:0008006" key="4">
    <source>
        <dbReference type="Google" id="ProtNLM"/>
    </source>
</evidence>
<keyword evidence="1" id="KW-0812">Transmembrane</keyword>
<keyword evidence="3" id="KW-1185">Reference proteome</keyword>
<evidence type="ECO:0000313" key="2">
    <source>
        <dbReference type="EMBL" id="GAA2209612.1"/>
    </source>
</evidence>
<feature type="transmembrane region" description="Helical" evidence="1">
    <location>
        <begin position="78"/>
        <end position="100"/>
    </location>
</feature>
<sequence>MAGRILMAGFVSMGPKIVAFVALVLIGAGVLTGFLPVTAGGHECGSAFVEAVPDEILSPIASYAWPFLMDECRDVRSLVRIPAIVLMAAGGVTIGAAVLMRWRISLARG</sequence>
<keyword evidence="1" id="KW-0472">Membrane</keyword>
<comment type="caution">
    <text evidence="2">The sequence shown here is derived from an EMBL/GenBank/DDBJ whole genome shotgun (WGS) entry which is preliminary data.</text>
</comment>
<protein>
    <recommendedName>
        <fullName evidence="4">PDGLE domain-containing protein</fullName>
    </recommendedName>
</protein>